<feature type="region of interest" description="Disordered" evidence="1">
    <location>
        <begin position="322"/>
        <end position="349"/>
    </location>
</feature>
<feature type="region of interest" description="Disordered" evidence="1">
    <location>
        <begin position="418"/>
        <end position="463"/>
    </location>
</feature>
<keyword evidence="2" id="KW-1133">Transmembrane helix</keyword>
<accession>A0A1H0F4C0</accession>
<evidence type="ECO:0000313" key="5">
    <source>
        <dbReference type="Proteomes" id="UP000199677"/>
    </source>
</evidence>
<protein>
    <submittedName>
        <fullName evidence="4">Pilus assembly protein FimV</fullName>
    </submittedName>
</protein>
<dbReference type="InterPro" id="IPR020012">
    <property type="entry name" value="LysM_FimV"/>
</dbReference>
<proteinExistence type="predicted"/>
<feature type="domain" description="FimV N-terminal" evidence="3">
    <location>
        <begin position="23"/>
        <end position="129"/>
    </location>
</feature>
<reference evidence="5" key="1">
    <citation type="submission" date="2016-10" db="EMBL/GenBank/DDBJ databases">
        <authorList>
            <person name="Varghese N."/>
            <person name="Submissions S."/>
        </authorList>
    </citation>
    <scope>NUCLEOTIDE SEQUENCE [LARGE SCALE GENOMIC DNA]</scope>
    <source>
        <strain evidence="5">CGMCC 1.6494</strain>
    </source>
</reference>
<dbReference type="Proteomes" id="UP000199677">
    <property type="component" value="Unassembled WGS sequence"/>
</dbReference>
<feature type="region of interest" description="Disordered" evidence="1">
    <location>
        <begin position="604"/>
        <end position="666"/>
    </location>
</feature>
<evidence type="ECO:0000259" key="3">
    <source>
        <dbReference type="Pfam" id="PF25800"/>
    </source>
</evidence>
<feature type="compositionally biased region" description="Polar residues" evidence="1">
    <location>
        <begin position="651"/>
        <end position="660"/>
    </location>
</feature>
<dbReference type="OrthoDB" id="5298707at2"/>
<sequence>MKQVGALAVGLWLSMVGSLSWALDLGPAQVNSSLDARLEATLPLVDSGSYPRSSFDVSVADQSDFESAGVEWTPLAGSVQVAIEERQGQRVVVLTSDAPVTSPWLDLLLTVSSPDGQQTQEITLLFDPPDYAVRGESANREPVAQPSPAERASTTASQNPVATQGDAYVRSGDTLWSVAARTKPAQASVQQMMLALLEANPSAFPSGNIHQMRAAQRLTLPDDSRVMARSPDQAADTIRAMNAAWQRRDENGPDPVALPEVASGDDSATPNEANDSDAETVEANRASAAPAASSGTDANSAEAPLIDPTVVSAVRVLANMAPSASSSSSSASSASLEDVPGEQWQQERDAMRRELAALREEVARLSDVVATQQRSPAEAASLPIVERLGDYQWWLLLSALLLLVGLLITVRRRRQQWETPPPMAATGAEKPQKPSSGATGSSRVSPSVSSVPPSQETPAVSPSAVSEMALTVDISQPSPEQTAPEQAATEYTAYDASLDRAAMVNTQAAGLIEIGQERRLALKALPAGHDPELWLAPPAKPHSVAAMLSAMGYPSTSEDAPVATPEPAATPEEAAVPESELERTSLRGSQDGAWMIDYQPPTLASEKAARQETPMQPTVEFDAQREVPPSSPAAREPEWDIEEVAFAPTPRDNSAPSTPGNVDKRR</sequence>
<feature type="compositionally biased region" description="Polar residues" evidence="1">
    <location>
        <begin position="152"/>
        <end position="162"/>
    </location>
</feature>
<dbReference type="AlphaFoldDB" id="A0A1H0F4C0"/>
<keyword evidence="5" id="KW-1185">Reference proteome</keyword>
<keyword evidence="2" id="KW-0472">Membrane</keyword>
<feature type="region of interest" description="Disordered" evidence="1">
    <location>
        <begin position="247"/>
        <end position="302"/>
    </location>
</feature>
<evidence type="ECO:0000256" key="1">
    <source>
        <dbReference type="SAM" id="MobiDB-lite"/>
    </source>
</evidence>
<evidence type="ECO:0000313" key="4">
    <source>
        <dbReference type="EMBL" id="SDN89514.1"/>
    </source>
</evidence>
<dbReference type="Pfam" id="PF25800">
    <property type="entry name" value="FimV_N"/>
    <property type="match status" value="1"/>
</dbReference>
<evidence type="ECO:0000256" key="2">
    <source>
        <dbReference type="SAM" id="Phobius"/>
    </source>
</evidence>
<dbReference type="RefSeq" id="WP_089706838.1">
    <property type="nucleotide sequence ID" value="NZ_FNII01000009.1"/>
</dbReference>
<dbReference type="InterPro" id="IPR057840">
    <property type="entry name" value="FimV_N"/>
</dbReference>
<gene>
    <name evidence="4" type="ORF">SAMN04487951_109113</name>
</gene>
<dbReference type="EMBL" id="FNII01000009">
    <property type="protein sequence ID" value="SDN89514.1"/>
    <property type="molecule type" value="Genomic_DNA"/>
</dbReference>
<keyword evidence="2" id="KW-0812">Transmembrane</keyword>
<dbReference type="STRING" id="416873.SAMN04487951_109113"/>
<feature type="region of interest" description="Disordered" evidence="1">
    <location>
        <begin position="556"/>
        <end position="587"/>
    </location>
</feature>
<feature type="region of interest" description="Disordered" evidence="1">
    <location>
        <begin position="133"/>
        <end position="166"/>
    </location>
</feature>
<feature type="compositionally biased region" description="Low complexity" evidence="1">
    <location>
        <begin position="441"/>
        <end position="454"/>
    </location>
</feature>
<feature type="transmembrane region" description="Helical" evidence="2">
    <location>
        <begin position="391"/>
        <end position="410"/>
    </location>
</feature>
<organism evidence="4 5">
    <name type="scientific">Vreelandella arcis</name>
    <dbReference type="NCBI Taxonomy" id="416873"/>
    <lineage>
        <taxon>Bacteria</taxon>
        <taxon>Pseudomonadati</taxon>
        <taxon>Pseudomonadota</taxon>
        <taxon>Gammaproteobacteria</taxon>
        <taxon>Oceanospirillales</taxon>
        <taxon>Halomonadaceae</taxon>
        <taxon>Vreelandella</taxon>
    </lineage>
</organism>
<feature type="compositionally biased region" description="Low complexity" evidence="1">
    <location>
        <begin position="560"/>
        <end position="578"/>
    </location>
</feature>
<name>A0A1H0F4C0_9GAMM</name>
<dbReference type="NCBIfam" id="TIGR03505">
    <property type="entry name" value="FimV_core"/>
    <property type="match status" value="1"/>
</dbReference>
<feature type="compositionally biased region" description="Low complexity" evidence="1">
    <location>
        <begin position="323"/>
        <end position="335"/>
    </location>
</feature>